<keyword evidence="1 2" id="KW-0808">Transferase</keyword>
<name>A0A3N5A373_9MICO</name>
<organism evidence="2 3">
    <name type="scientific">Georgenia muralis</name>
    <dbReference type="NCBI Taxonomy" id="154117"/>
    <lineage>
        <taxon>Bacteria</taxon>
        <taxon>Bacillati</taxon>
        <taxon>Actinomycetota</taxon>
        <taxon>Actinomycetes</taxon>
        <taxon>Micrococcales</taxon>
        <taxon>Bogoriellaceae</taxon>
        <taxon>Georgenia</taxon>
    </lineage>
</organism>
<sequence>MSPTFLDEDRLPLAGVKVLDLAHLMQGPWAAEMLADLGAEVIKVEHVRGGERGRASGAVTAGGHSAMFLAMNRNKKSLAIDLKRPEGLAVARDLVAEADVLIQNFRPGAIERLGLGWEDVRAINPRLVYCSASGYGPGAGGRPGQDLLAQARSGGMWLVGGADAPPAPAGQFIADVHSASMLALGALAALHERSRTGRGRLVEVDLVGSMLHQMTQEIVAEDLAPGARRGPVPSSPYMEGPYGVYRTADGYLALSICPVPDLARALGRPELAEAFPTAQDAAARRDDLAVAVAAVLAERTTADLLDLLDSQGIWCSPVNDFAAMQADPVVGWENRHVRADHPEAGEILQVLNPLSLDGARLPVRATAPLLGEHTAEVLAAAGRSPDQVRHLVAEGVVTTGRTRA</sequence>
<dbReference type="InterPro" id="IPR044855">
    <property type="entry name" value="CoA-Trfase_III_dom3_sf"/>
</dbReference>
<evidence type="ECO:0000256" key="1">
    <source>
        <dbReference type="ARBA" id="ARBA00022679"/>
    </source>
</evidence>
<dbReference type="Pfam" id="PF02515">
    <property type="entry name" value="CoA_transf_3"/>
    <property type="match status" value="1"/>
</dbReference>
<dbReference type="PANTHER" id="PTHR48207:SF4">
    <property type="entry name" value="BLL6097 PROTEIN"/>
    <property type="match status" value="1"/>
</dbReference>
<dbReference type="OrthoDB" id="9797653at2"/>
<dbReference type="Gene3D" id="3.40.50.10540">
    <property type="entry name" value="Crotonobetainyl-coa:carnitine coa-transferase, domain 1"/>
    <property type="match status" value="1"/>
</dbReference>
<dbReference type="PANTHER" id="PTHR48207">
    <property type="entry name" value="SUCCINATE--HYDROXYMETHYLGLUTARATE COA-TRANSFERASE"/>
    <property type="match status" value="1"/>
</dbReference>
<keyword evidence="3" id="KW-1185">Reference proteome</keyword>
<dbReference type="EMBL" id="RKRA01000001">
    <property type="protein sequence ID" value="RPF26271.1"/>
    <property type="molecule type" value="Genomic_DNA"/>
</dbReference>
<dbReference type="Gene3D" id="3.30.1540.10">
    <property type="entry name" value="formyl-coa transferase, domain 3"/>
    <property type="match status" value="1"/>
</dbReference>
<comment type="caution">
    <text evidence="2">The sequence shown here is derived from an EMBL/GenBank/DDBJ whole genome shotgun (WGS) entry which is preliminary data.</text>
</comment>
<proteinExistence type="predicted"/>
<dbReference type="InterPro" id="IPR050483">
    <property type="entry name" value="CoA-transferase_III_domain"/>
</dbReference>
<dbReference type="InterPro" id="IPR003673">
    <property type="entry name" value="CoA-Trfase_fam_III"/>
</dbReference>
<dbReference type="GO" id="GO:0008410">
    <property type="term" value="F:CoA-transferase activity"/>
    <property type="evidence" value="ECO:0007669"/>
    <property type="project" value="TreeGrafter"/>
</dbReference>
<reference evidence="2 3" key="1">
    <citation type="submission" date="2018-11" db="EMBL/GenBank/DDBJ databases">
        <title>Sequencing the genomes of 1000 actinobacteria strains.</title>
        <authorList>
            <person name="Klenk H.-P."/>
        </authorList>
    </citation>
    <scope>NUCLEOTIDE SEQUENCE [LARGE SCALE GENOMIC DNA]</scope>
    <source>
        <strain evidence="2 3">DSM 14418</strain>
    </source>
</reference>
<dbReference type="InterPro" id="IPR023606">
    <property type="entry name" value="CoA-Trfase_III_dom_1_sf"/>
</dbReference>
<evidence type="ECO:0000313" key="2">
    <source>
        <dbReference type="EMBL" id="RPF26271.1"/>
    </source>
</evidence>
<dbReference type="Proteomes" id="UP000280726">
    <property type="component" value="Unassembled WGS sequence"/>
</dbReference>
<gene>
    <name evidence="2" type="ORF">EDD32_0705</name>
</gene>
<dbReference type="AlphaFoldDB" id="A0A3N5A373"/>
<evidence type="ECO:0000313" key="3">
    <source>
        <dbReference type="Proteomes" id="UP000280726"/>
    </source>
</evidence>
<dbReference type="SUPFAM" id="SSF89796">
    <property type="entry name" value="CoA-transferase family III (CaiB/BaiF)"/>
    <property type="match status" value="1"/>
</dbReference>
<protein>
    <submittedName>
        <fullName evidence="2">Crotonobetainyl-CoA:carnitine CoA-transferase CaiB-like acyl-CoA transferase</fullName>
    </submittedName>
</protein>
<dbReference type="RefSeq" id="WP_123914647.1">
    <property type="nucleotide sequence ID" value="NZ_RKRA01000001.1"/>
</dbReference>
<accession>A0A3N5A373</accession>